<accession>A0A4W3GSL9</accession>
<reference evidence="3" key="3">
    <citation type="journal article" date="2014" name="Nature">
        <title>Elephant shark genome provides unique insights into gnathostome evolution.</title>
        <authorList>
            <consortium name="International Elephant Shark Genome Sequencing Consortium"/>
            <person name="Venkatesh B."/>
            <person name="Lee A.P."/>
            <person name="Ravi V."/>
            <person name="Maurya A.K."/>
            <person name="Lian M.M."/>
            <person name="Swann J.B."/>
            <person name="Ohta Y."/>
            <person name="Flajnik M.F."/>
            <person name="Sutoh Y."/>
            <person name="Kasahara M."/>
            <person name="Hoon S."/>
            <person name="Gangu V."/>
            <person name="Roy S.W."/>
            <person name="Irimia M."/>
            <person name="Korzh V."/>
            <person name="Kondrychyn I."/>
            <person name="Lim Z.W."/>
            <person name="Tay B.H."/>
            <person name="Tohari S."/>
            <person name="Kong K.W."/>
            <person name="Ho S."/>
            <person name="Lorente-Galdos B."/>
            <person name="Quilez J."/>
            <person name="Marques-Bonet T."/>
            <person name="Raney B.J."/>
            <person name="Ingham P.W."/>
            <person name="Tay A."/>
            <person name="Hillier L.W."/>
            <person name="Minx P."/>
            <person name="Boehm T."/>
            <person name="Wilson R.K."/>
            <person name="Brenner S."/>
            <person name="Warren W.C."/>
        </authorList>
    </citation>
    <scope>NUCLEOTIDE SEQUENCE [LARGE SCALE GENOMIC DNA]</scope>
</reference>
<dbReference type="OMA" id="RISHLMS"/>
<keyword evidence="1" id="KW-1133">Transmembrane helix</keyword>
<dbReference type="PANTHER" id="PTHR35255">
    <property type="entry name" value="TRANSMEMBRANE PROTEIN 71"/>
    <property type="match status" value="1"/>
</dbReference>
<dbReference type="InParanoid" id="A0A4W3GSL9"/>
<dbReference type="KEGG" id="cmk:103175119"/>
<dbReference type="InterPro" id="IPR027975">
    <property type="entry name" value="TMEM71"/>
</dbReference>
<name>A0A4W3GSL9_CALMI</name>
<reference evidence="2" key="5">
    <citation type="submission" date="2025-09" db="UniProtKB">
        <authorList>
            <consortium name="Ensembl"/>
        </authorList>
    </citation>
    <scope>IDENTIFICATION</scope>
</reference>
<evidence type="ECO:0000313" key="3">
    <source>
        <dbReference type="Proteomes" id="UP000314986"/>
    </source>
</evidence>
<dbReference type="GeneID" id="103175119"/>
<evidence type="ECO:0000313" key="2">
    <source>
        <dbReference type="Ensembl" id="ENSCMIP00000005970.1"/>
    </source>
</evidence>
<feature type="transmembrane region" description="Helical" evidence="1">
    <location>
        <begin position="261"/>
        <end position="280"/>
    </location>
</feature>
<organism evidence="2 3">
    <name type="scientific">Callorhinchus milii</name>
    <name type="common">Ghost shark</name>
    <dbReference type="NCBI Taxonomy" id="7868"/>
    <lineage>
        <taxon>Eukaryota</taxon>
        <taxon>Metazoa</taxon>
        <taxon>Chordata</taxon>
        <taxon>Craniata</taxon>
        <taxon>Vertebrata</taxon>
        <taxon>Chondrichthyes</taxon>
        <taxon>Holocephali</taxon>
        <taxon>Chimaeriformes</taxon>
        <taxon>Callorhinchidae</taxon>
        <taxon>Callorhinchus</taxon>
    </lineage>
</organism>
<dbReference type="Ensembl" id="ENSCMIT00000006170.1">
    <property type="protein sequence ID" value="ENSCMIP00000005970.1"/>
    <property type="gene ID" value="ENSCMIG00000003440.1"/>
</dbReference>
<dbReference type="AlphaFoldDB" id="A0A4W3GSL9"/>
<gene>
    <name evidence="2" type="primary">tmem71</name>
</gene>
<feature type="transmembrane region" description="Helical" evidence="1">
    <location>
        <begin position="238"/>
        <end position="255"/>
    </location>
</feature>
<dbReference type="PANTHER" id="PTHR35255:SF1">
    <property type="entry name" value="TRANSMEMBRANE PROTEIN 71"/>
    <property type="match status" value="1"/>
</dbReference>
<reference evidence="2" key="4">
    <citation type="submission" date="2025-08" db="UniProtKB">
        <authorList>
            <consortium name="Ensembl"/>
        </authorList>
    </citation>
    <scope>IDENTIFICATION</scope>
</reference>
<dbReference type="OrthoDB" id="8961338at2759"/>
<keyword evidence="3" id="KW-1185">Reference proteome</keyword>
<keyword evidence="1" id="KW-0472">Membrane</keyword>
<sequence>MYPASPYFSSPLQAGTQMLQKETDRDEFSDEALQSSSFSLLPGETPSGLFNLNTVTGSPFVYRRSPRLLSNGYYDLSEESFMDEDGNITLTPSKMNISYKENLVRIFRRRRRVRRSLANLFNIKSSVSWLNSSLFSGAECPLAESSWIDGGSDFESSFSNNQEGTTDFSEKSWLSEENTPSFNTESLMNTEVCSTEGLLVTQSTEGILDLPPHSQLLSAKCFCSHMPKGPDAAAVKNFFFYLIILTLCVCVAVFVRWFSGGLGTTLLTSTLVFTAVLYTAKSAFPSGVKTHDILRPTQTEEITSKND</sequence>
<dbReference type="STRING" id="7868.ENSCMIP00000005970"/>
<dbReference type="RefSeq" id="XP_007886077.1">
    <property type="nucleotide sequence ID" value="XM_007887886.2"/>
</dbReference>
<dbReference type="GeneTree" id="ENSGT00390000011144"/>
<dbReference type="Pfam" id="PF15121">
    <property type="entry name" value="TMEM71"/>
    <property type="match status" value="1"/>
</dbReference>
<reference evidence="3" key="2">
    <citation type="journal article" date="2007" name="PLoS Biol.">
        <title>Survey sequencing and comparative analysis of the elephant shark (Callorhinchus milii) genome.</title>
        <authorList>
            <person name="Venkatesh B."/>
            <person name="Kirkness E.F."/>
            <person name="Loh Y.H."/>
            <person name="Halpern A.L."/>
            <person name="Lee A.P."/>
            <person name="Johnson J."/>
            <person name="Dandona N."/>
            <person name="Viswanathan L.D."/>
            <person name="Tay A."/>
            <person name="Venter J.C."/>
            <person name="Strausberg R.L."/>
            <person name="Brenner S."/>
        </authorList>
    </citation>
    <scope>NUCLEOTIDE SEQUENCE [LARGE SCALE GENOMIC DNA]</scope>
</reference>
<dbReference type="CTD" id="137835"/>
<evidence type="ECO:0008006" key="4">
    <source>
        <dbReference type="Google" id="ProtNLM"/>
    </source>
</evidence>
<protein>
    <recommendedName>
        <fullName evidence="4">Transmembrane protein 71</fullName>
    </recommendedName>
</protein>
<evidence type="ECO:0000256" key="1">
    <source>
        <dbReference type="SAM" id="Phobius"/>
    </source>
</evidence>
<reference evidence="3" key="1">
    <citation type="journal article" date="2006" name="Science">
        <title>Ancient noncoding elements conserved in the human genome.</title>
        <authorList>
            <person name="Venkatesh B."/>
            <person name="Kirkness E.F."/>
            <person name="Loh Y.H."/>
            <person name="Halpern A.L."/>
            <person name="Lee A.P."/>
            <person name="Johnson J."/>
            <person name="Dandona N."/>
            <person name="Viswanathan L.D."/>
            <person name="Tay A."/>
            <person name="Venter J.C."/>
            <person name="Strausberg R.L."/>
            <person name="Brenner S."/>
        </authorList>
    </citation>
    <scope>NUCLEOTIDE SEQUENCE [LARGE SCALE GENOMIC DNA]</scope>
</reference>
<dbReference type="Proteomes" id="UP000314986">
    <property type="component" value="Unassembled WGS sequence"/>
</dbReference>
<keyword evidence="1" id="KW-0812">Transmembrane</keyword>
<proteinExistence type="predicted"/>